<organism evidence="1 2">
    <name type="scientific">Leucobacter komagatae</name>
    <dbReference type="NCBI Taxonomy" id="55969"/>
    <lineage>
        <taxon>Bacteria</taxon>
        <taxon>Bacillati</taxon>
        <taxon>Actinomycetota</taxon>
        <taxon>Actinomycetes</taxon>
        <taxon>Micrococcales</taxon>
        <taxon>Microbacteriaceae</taxon>
        <taxon>Leucobacter</taxon>
    </lineage>
</organism>
<dbReference type="AlphaFoldDB" id="A0A0D0I253"/>
<evidence type="ECO:0000313" key="2">
    <source>
        <dbReference type="Proteomes" id="UP000032120"/>
    </source>
</evidence>
<proteinExistence type="predicted"/>
<dbReference type="OrthoDB" id="5149268at2"/>
<comment type="caution">
    <text evidence="1">The sequence shown here is derived from an EMBL/GenBank/DDBJ whole genome shotgun (WGS) entry which is preliminary data.</text>
</comment>
<sequence>MPGFHEARFAAAGRRAHDAPLPSFSIVADAHDPENAVIVTEMQPGRHSRPIRIDKHSADPEHRLTAYRLAAGWFGNLPARHAME</sequence>
<keyword evidence="2" id="KW-1185">Reference proteome</keyword>
<protein>
    <submittedName>
        <fullName evidence="1">Uncharacterized protein</fullName>
    </submittedName>
</protein>
<name>A0A0D0I253_9MICO</name>
<dbReference type="Proteomes" id="UP000032120">
    <property type="component" value="Unassembled WGS sequence"/>
</dbReference>
<gene>
    <name evidence="1" type="ORF">SD72_01135</name>
</gene>
<reference evidence="1 2" key="1">
    <citation type="submission" date="2015-01" db="EMBL/GenBank/DDBJ databases">
        <title>Draft genome sequence of Leucobacter komagatae strain VKM ST2845.</title>
        <authorList>
            <person name="Karlyshev A.V."/>
            <person name="Kudryashova E.B."/>
        </authorList>
    </citation>
    <scope>NUCLEOTIDE SEQUENCE [LARGE SCALE GENOMIC DNA]</scope>
    <source>
        <strain evidence="1 2">VKM ST2845</strain>
    </source>
</reference>
<dbReference type="EMBL" id="JXSQ01000001">
    <property type="protein sequence ID" value="KIP53816.1"/>
    <property type="molecule type" value="Genomic_DNA"/>
</dbReference>
<dbReference type="RefSeq" id="WP_042542566.1">
    <property type="nucleotide sequence ID" value="NZ_JXSQ01000001.1"/>
</dbReference>
<accession>A0A0D0I253</accession>
<evidence type="ECO:0000313" key="1">
    <source>
        <dbReference type="EMBL" id="KIP53816.1"/>
    </source>
</evidence>